<dbReference type="PANTHER" id="PTHR41287">
    <property type="match status" value="1"/>
</dbReference>
<organism evidence="3 4">
    <name type="scientific">Bradyrhizobium zhanjiangense</name>
    <dbReference type="NCBI Taxonomy" id="1325107"/>
    <lineage>
        <taxon>Bacteria</taxon>
        <taxon>Pseudomonadati</taxon>
        <taxon>Pseudomonadota</taxon>
        <taxon>Alphaproteobacteria</taxon>
        <taxon>Hyphomicrobiales</taxon>
        <taxon>Nitrobacteraceae</taxon>
        <taxon>Bradyrhizobium</taxon>
    </lineage>
</organism>
<sequence length="494" mass="55072">MGKPFKLEPFQKLFIRAIYEPYLGQRRAVRRAILSMARKNGKTALIAAIVLAHLVGPEAIIHGEIYSAANDRDQAAIVYKFARQMVELDAELLELIELVPSTKTMVARRTGSVYRAISAEAGTKHGYLPSLVIYDELAQAKNRDLYDVLDTSFGARNEPLFIVISTQSNDPEHIMSKLIDDGISGIDPAIVCHLYAADEDCELADEKQWKKANPALGKFRDYEDLATAIRKAIRMPAEEPKVRNLFLNQRVSPIASLISRAEWMACAGDAVLQDGEEVYLALDLSSTVDLTALLIGSAADPCRIQPFFWKPRESLTEHSARDFGSGSHRYREYAEAGFLKVSPGKSINPEVIALFIAEMTQRYRVKGMAYDRWRINDLLREFDRIGLQAFEDGEKGGDGLRLVPWGQGFKDMGPSIDALELAVIERQLIHPSNPLMNWNMANAVATMDPAGNRKLDKDKARFRIDGAVALAMLLGLRSRDRTPDKPIDIEALIG</sequence>
<evidence type="ECO:0000313" key="4">
    <source>
        <dbReference type="Proteomes" id="UP000289946"/>
    </source>
</evidence>
<keyword evidence="4" id="KW-1185">Reference proteome</keyword>
<comment type="caution">
    <text evidence="3">The sequence shown here is derived from an EMBL/GenBank/DDBJ whole genome shotgun (WGS) entry which is preliminary data.</text>
</comment>
<dbReference type="Gene3D" id="3.40.50.300">
    <property type="entry name" value="P-loop containing nucleotide triphosphate hydrolases"/>
    <property type="match status" value="1"/>
</dbReference>
<dbReference type="InterPro" id="IPR046462">
    <property type="entry name" value="TerL_nuclease"/>
</dbReference>
<dbReference type="InterPro" id="IPR005021">
    <property type="entry name" value="Terminase_largesu-like"/>
</dbReference>
<dbReference type="Pfam" id="PF03354">
    <property type="entry name" value="TerL_ATPase"/>
    <property type="match status" value="1"/>
</dbReference>
<dbReference type="EMBL" id="RDRA01000014">
    <property type="protein sequence ID" value="RXG91576.1"/>
    <property type="molecule type" value="Genomic_DNA"/>
</dbReference>
<dbReference type="PANTHER" id="PTHR41287:SF1">
    <property type="entry name" value="PROTEIN YMFN"/>
    <property type="match status" value="1"/>
</dbReference>
<gene>
    <name evidence="3" type="ORF">EAS62_24160</name>
</gene>
<dbReference type="Proteomes" id="UP000289946">
    <property type="component" value="Unassembled WGS sequence"/>
</dbReference>
<dbReference type="InterPro" id="IPR046461">
    <property type="entry name" value="TerL_ATPase"/>
</dbReference>
<name>A0ABY0DHX4_9BRAD</name>
<feature type="domain" description="Terminase large subunit-like endonuclease" evidence="2">
    <location>
        <begin position="193"/>
        <end position="475"/>
    </location>
</feature>
<reference evidence="3 4" key="1">
    <citation type="submission" date="2018-10" db="EMBL/GenBank/DDBJ databases">
        <title>Bradyrhizobium sp. nov., isolated from effective nodules of peanut in China.</title>
        <authorList>
            <person name="Li Y."/>
        </authorList>
    </citation>
    <scope>NUCLEOTIDE SEQUENCE [LARGE SCALE GENOMIC DNA]</scope>
    <source>
        <strain evidence="3 4">CCBAU 51781</strain>
    </source>
</reference>
<evidence type="ECO:0000259" key="2">
    <source>
        <dbReference type="Pfam" id="PF20441"/>
    </source>
</evidence>
<dbReference type="InterPro" id="IPR027417">
    <property type="entry name" value="P-loop_NTPase"/>
</dbReference>
<dbReference type="Pfam" id="PF20441">
    <property type="entry name" value="TerL_nuclease"/>
    <property type="match status" value="1"/>
</dbReference>
<evidence type="ECO:0000313" key="3">
    <source>
        <dbReference type="EMBL" id="RXG91576.1"/>
    </source>
</evidence>
<evidence type="ECO:0000259" key="1">
    <source>
        <dbReference type="Pfam" id="PF03354"/>
    </source>
</evidence>
<accession>A0ABY0DHX4</accession>
<feature type="domain" description="Terminase large subunit-like ATPase" evidence="1">
    <location>
        <begin position="9"/>
        <end position="175"/>
    </location>
</feature>
<proteinExistence type="predicted"/>
<protein>
    <submittedName>
        <fullName evidence="3">Terminase large subunit</fullName>
    </submittedName>
</protein>